<sequence>MAGGKRVRQTSGSSLRARIDPCLREAEDEAAYHRYKDCGITVSIIINLVHLSYPVSTTGDKLHLIVSDPDFDWSTHILRTSIIPKAGDRIHITPLLSLTTFYIMTNREFNTADLIFRYIDHLTTIRDPGHKRKPNLALGHLIAYILKTKYQLQYPVPPNLPTLFYSNSSFNILHSTHLHPGDEEPRGTEEEEAPAPASVLDPTPIRQHSQFDQLLESYDRWETRIDAYVATQEQQHSEDIAHYEQQRTEDLAHFDSYITHQQQQHDQDIAWFNAQFITLPSYFQQPPPPPPSDDQGPSNQRSDEQTKLVQVCIVLYAKKFEYEKISTLCYGCGKLGHLIKDCNLKANRNPDKKQYESEYREVNMEKTAQGETTYQAYGPWIVVNKKMNRRPLEMKENVRPVKKQWLRLNGVQKAMDGSGIQDNDSAKDMIEVAVLDQLEEGEIPITDAQPEVAIGENAG</sequence>
<dbReference type="AlphaFoldDB" id="A0A2I0WK62"/>
<evidence type="ECO:0000313" key="4">
    <source>
        <dbReference type="EMBL" id="PKU76036.1"/>
    </source>
</evidence>
<keyword evidence="5" id="KW-1185">Reference proteome</keyword>
<feature type="region of interest" description="Disordered" evidence="2">
    <location>
        <begin position="175"/>
        <end position="206"/>
    </location>
</feature>
<reference evidence="4 5" key="1">
    <citation type="journal article" date="2016" name="Sci. Rep.">
        <title>The Dendrobium catenatum Lindl. genome sequence provides insights into polysaccharide synthase, floral development and adaptive evolution.</title>
        <authorList>
            <person name="Zhang G.Q."/>
            <person name="Xu Q."/>
            <person name="Bian C."/>
            <person name="Tsai W.C."/>
            <person name="Yeh C.M."/>
            <person name="Liu K.W."/>
            <person name="Yoshida K."/>
            <person name="Zhang L.S."/>
            <person name="Chang S.B."/>
            <person name="Chen F."/>
            <person name="Shi Y."/>
            <person name="Su Y.Y."/>
            <person name="Zhang Y.Q."/>
            <person name="Chen L.J."/>
            <person name="Yin Y."/>
            <person name="Lin M."/>
            <person name="Huang H."/>
            <person name="Deng H."/>
            <person name="Wang Z.W."/>
            <person name="Zhu S.L."/>
            <person name="Zhao X."/>
            <person name="Deng C."/>
            <person name="Niu S.C."/>
            <person name="Huang J."/>
            <person name="Wang M."/>
            <person name="Liu G.H."/>
            <person name="Yang H.J."/>
            <person name="Xiao X.J."/>
            <person name="Hsiao Y.Y."/>
            <person name="Wu W.L."/>
            <person name="Chen Y.Y."/>
            <person name="Mitsuda N."/>
            <person name="Ohme-Takagi M."/>
            <person name="Luo Y.B."/>
            <person name="Van de Peer Y."/>
            <person name="Liu Z.J."/>
        </authorList>
    </citation>
    <scope>NUCLEOTIDE SEQUENCE [LARGE SCALE GENOMIC DNA]</scope>
    <source>
        <tissue evidence="4">The whole plant</tissue>
    </source>
</reference>
<evidence type="ECO:0000259" key="3">
    <source>
        <dbReference type="PROSITE" id="PS50158"/>
    </source>
</evidence>
<dbReference type="PROSITE" id="PS50158">
    <property type="entry name" value="ZF_CCHC"/>
    <property type="match status" value="1"/>
</dbReference>
<proteinExistence type="predicted"/>
<protein>
    <recommendedName>
        <fullName evidence="3">CCHC-type domain-containing protein</fullName>
    </recommendedName>
</protein>
<reference evidence="4 5" key="2">
    <citation type="journal article" date="2017" name="Nature">
        <title>The Apostasia genome and the evolution of orchids.</title>
        <authorList>
            <person name="Zhang G.Q."/>
            <person name="Liu K.W."/>
            <person name="Li Z."/>
            <person name="Lohaus R."/>
            <person name="Hsiao Y.Y."/>
            <person name="Niu S.C."/>
            <person name="Wang J.Y."/>
            <person name="Lin Y.C."/>
            <person name="Xu Q."/>
            <person name="Chen L.J."/>
            <person name="Yoshida K."/>
            <person name="Fujiwara S."/>
            <person name="Wang Z.W."/>
            <person name="Zhang Y.Q."/>
            <person name="Mitsuda N."/>
            <person name="Wang M."/>
            <person name="Liu G.H."/>
            <person name="Pecoraro L."/>
            <person name="Huang H.X."/>
            <person name="Xiao X.J."/>
            <person name="Lin M."/>
            <person name="Wu X.Y."/>
            <person name="Wu W.L."/>
            <person name="Chen Y.Y."/>
            <person name="Chang S.B."/>
            <person name="Sakamoto S."/>
            <person name="Ohme-Takagi M."/>
            <person name="Yagi M."/>
            <person name="Zeng S.J."/>
            <person name="Shen C.Y."/>
            <person name="Yeh C.M."/>
            <person name="Luo Y.B."/>
            <person name="Tsai W.C."/>
            <person name="Van de Peer Y."/>
            <person name="Liu Z.J."/>
        </authorList>
    </citation>
    <scope>NUCLEOTIDE SEQUENCE [LARGE SCALE GENOMIC DNA]</scope>
    <source>
        <tissue evidence="4">The whole plant</tissue>
    </source>
</reference>
<name>A0A2I0WK62_9ASPA</name>
<keyword evidence="1" id="KW-0862">Zinc</keyword>
<feature type="domain" description="CCHC-type" evidence="3">
    <location>
        <begin position="329"/>
        <end position="342"/>
    </location>
</feature>
<keyword evidence="1" id="KW-0863">Zinc-finger</keyword>
<dbReference type="GO" id="GO:0003676">
    <property type="term" value="F:nucleic acid binding"/>
    <property type="evidence" value="ECO:0007669"/>
    <property type="project" value="InterPro"/>
</dbReference>
<dbReference type="Gene3D" id="4.10.60.10">
    <property type="entry name" value="Zinc finger, CCHC-type"/>
    <property type="match status" value="1"/>
</dbReference>
<accession>A0A2I0WK62</accession>
<organism evidence="4 5">
    <name type="scientific">Dendrobium catenatum</name>
    <dbReference type="NCBI Taxonomy" id="906689"/>
    <lineage>
        <taxon>Eukaryota</taxon>
        <taxon>Viridiplantae</taxon>
        <taxon>Streptophyta</taxon>
        <taxon>Embryophyta</taxon>
        <taxon>Tracheophyta</taxon>
        <taxon>Spermatophyta</taxon>
        <taxon>Magnoliopsida</taxon>
        <taxon>Liliopsida</taxon>
        <taxon>Asparagales</taxon>
        <taxon>Orchidaceae</taxon>
        <taxon>Epidendroideae</taxon>
        <taxon>Malaxideae</taxon>
        <taxon>Dendrobiinae</taxon>
        <taxon>Dendrobium</taxon>
    </lineage>
</organism>
<gene>
    <name evidence="4" type="ORF">MA16_Dca021147</name>
</gene>
<dbReference type="InterPro" id="IPR001878">
    <property type="entry name" value="Znf_CCHC"/>
</dbReference>
<feature type="region of interest" description="Disordered" evidence="2">
    <location>
        <begin position="282"/>
        <end position="303"/>
    </location>
</feature>
<dbReference type="Proteomes" id="UP000233837">
    <property type="component" value="Unassembled WGS sequence"/>
</dbReference>
<evidence type="ECO:0000313" key="5">
    <source>
        <dbReference type="Proteomes" id="UP000233837"/>
    </source>
</evidence>
<keyword evidence="1" id="KW-0479">Metal-binding</keyword>
<evidence type="ECO:0000256" key="1">
    <source>
        <dbReference type="PROSITE-ProRule" id="PRU00047"/>
    </source>
</evidence>
<feature type="compositionally biased region" description="Basic and acidic residues" evidence="2">
    <location>
        <begin position="179"/>
        <end position="188"/>
    </location>
</feature>
<dbReference type="EMBL" id="KZ502563">
    <property type="protein sequence ID" value="PKU76036.1"/>
    <property type="molecule type" value="Genomic_DNA"/>
</dbReference>
<evidence type="ECO:0000256" key="2">
    <source>
        <dbReference type="SAM" id="MobiDB-lite"/>
    </source>
</evidence>
<dbReference type="GO" id="GO:0008270">
    <property type="term" value="F:zinc ion binding"/>
    <property type="evidence" value="ECO:0007669"/>
    <property type="project" value="UniProtKB-KW"/>
</dbReference>